<gene>
    <name evidence="3" type="ORF">KGD82_00475</name>
</gene>
<name>A0A975LCT3_9ACTN</name>
<accession>A0A975LCT3</accession>
<dbReference type="PANTHER" id="PTHR40763">
    <property type="entry name" value="MEMBRANE PROTEIN-RELATED"/>
    <property type="match status" value="1"/>
</dbReference>
<feature type="domain" description="DUF1707" evidence="1">
    <location>
        <begin position="6"/>
        <end position="58"/>
    </location>
</feature>
<protein>
    <submittedName>
        <fullName evidence="3">DUF1707 and DUF2154 domain-containing protein</fullName>
    </submittedName>
</protein>
<dbReference type="PANTHER" id="PTHR40763:SF4">
    <property type="entry name" value="DUF1707 DOMAIN-CONTAINING PROTEIN"/>
    <property type="match status" value="1"/>
</dbReference>
<dbReference type="InterPro" id="IPR024425">
    <property type="entry name" value="LiaF-like_C"/>
</dbReference>
<dbReference type="InterPro" id="IPR012551">
    <property type="entry name" value="DUF1707_SHOCT-like"/>
</dbReference>
<dbReference type="Pfam" id="PF09922">
    <property type="entry name" value="LiaF-like_C"/>
    <property type="match status" value="1"/>
</dbReference>
<sequence length="218" mass="23386">MQPEHIRASDADRDQVAERLREALAEGRLSPVEHEERLDTLYRAKTIGELAPITSDLPGPGGVAHPGFTSMDRSDPDSGMEILGSEARDLAGQSKGSENLVAVFGGCERRGRWLVEPRTNVSVLCGGVELDLREAVLSQHEVTIQVAVIMGGVDITVPHGVRVINNTSAILGGTDLHGTDQVTDPNAPVVRLTGTCMLGGVDVKAKKVKKKRKGRRDK</sequence>
<dbReference type="Pfam" id="PF08044">
    <property type="entry name" value="DUF1707"/>
    <property type="match status" value="1"/>
</dbReference>
<reference evidence="3" key="1">
    <citation type="submission" date="2021-05" db="EMBL/GenBank/DDBJ databases">
        <authorList>
            <person name="Kaiqin L."/>
            <person name="Jian G."/>
        </authorList>
    </citation>
    <scope>NUCLEOTIDE SEQUENCE</scope>
    <source>
        <strain evidence="3">HDS5</strain>
    </source>
</reference>
<feature type="domain" description="Cell wall-active antibiotics response LiaF-like C-terminal" evidence="2">
    <location>
        <begin position="113"/>
        <end position="178"/>
    </location>
</feature>
<evidence type="ECO:0000259" key="1">
    <source>
        <dbReference type="Pfam" id="PF08044"/>
    </source>
</evidence>
<proteinExistence type="predicted"/>
<evidence type="ECO:0000313" key="3">
    <source>
        <dbReference type="EMBL" id="QVJ03113.1"/>
    </source>
</evidence>
<dbReference type="Proteomes" id="UP000682416">
    <property type="component" value="Chromosome"/>
</dbReference>
<evidence type="ECO:0000259" key="2">
    <source>
        <dbReference type="Pfam" id="PF09922"/>
    </source>
</evidence>
<dbReference type="KEGG" id="nec:KGD82_00475"/>
<evidence type="ECO:0000313" key="4">
    <source>
        <dbReference type="Proteomes" id="UP000682416"/>
    </source>
</evidence>
<keyword evidence="4" id="KW-1185">Reference proteome</keyword>
<dbReference type="AlphaFoldDB" id="A0A975LCT3"/>
<organism evidence="3 4">
    <name type="scientific">Nocardiopsis eucommiae</name>
    <dbReference type="NCBI Taxonomy" id="2831970"/>
    <lineage>
        <taxon>Bacteria</taxon>
        <taxon>Bacillati</taxon>
        <taxon>Actinomycetota</taxon>
        <taxon>Actinomycetes</taxon>
        <taxon>Streptosporangiales</taxon>
        <taxon>Nocardiopsidaceae</taxon>
        <taxon>Nocardiopsis</taxon>
    </lineage>
</organism>
<dbReference type="EMBL" id="CP074402">
    <property type="protein sequence ID" value="QVJ03113.1"/>
    <property type="molecule type" value="Genomic_DNA"/>
</dbReference>